<dbReference type="GO" id="GO:0016020">
    <property type="term" value="C:membrane"/>
    <property type="evidence" value="ECO:0007669"/>
    <property type="project" value="UniProtKB-SubCell"/>
</dbReference>
<dbReference type="InterPro" id="IPR051694">
    <property type="entry name" value="Immunoregulatory_rcpt-like"/>
</dbReference>
<sequence>MARSAIIQAAFTSLLLFGIALALQVSSHSPCEGKCLSVREDPSKYAASGTYYFDLACYDSEFTGSVLTEKGQKLAECQNCLLSSGWAGSGTRDIGWFLVNNKDMLDWCLFGRFGNDLNNEVNKTYSYQQCNSDCNPISEAIDYRLMDDPIWYSFCDAKGNFSINAQKCIDCLYVNNNMTVLGNVLAVVSQMCLDGPFKIWREFVDEKSIYTPTRLNLASIISASSSASPTFSSTSTLTSSPTSSPTSSSPSDSSPGLSNGVIASIVLSSLILTIAILVGTLLYFRRLKKQQKAVGAWDKNGEGQSGESKAGSPVRQVPGSQGKDWVAYQYKTGYSHAGENAGRGHSPAELANDRPAQEVAGSRASRLWGGW</sequence>
<accession>A0A6A5W8K1</accession>
<keyword evidence="9" id="KW-1185">Reference proteome</keyword>
<evidence type="ECO:0000256" key="7">
    <source>
        <dbReference type="SAM" id="SignalP"/>
    </source>
</evidence>
<keyword evidence="2 6" id="KW-0812">Transmembrane</keyword>
<gene>
    <name evidence="8" type="ORF">P154DRAFT_625037</name>
</gene>
<feature type="signal peptide" evidence="7">
    <location>
        <begin position="1"/>
        <end position="22"/>
    </location>
</feature>
<feature type="transmembrane region" description="Helical" evidence="6">
    <location>
        <begin position="261"/>
        <end position="284"/>
    </location>
</feature>
<evidence type="ECO:0000313" key="9">
    <source>
        <dbReference type="Proteomes" id="UP000799779"/>
    </source>
</evidence>
<evidence type="ECO:0000256" key="4">
    <source>
        <dbReference type="ARBA" id="ARBA00023136"/>
    </source>
</evidence>
<organism evidence="8 9">
    <name type="scientific">Amniculicola lignicola CBS 123094</name>
    <dbReference type="NCBI Taxonomy" id="1392246"/>
    <lineage>
        <taxon>Eukaryota</taxon>
        <taxon>Fungi</taxon>
        <taxon>Dikarya</taxon>
        <taxon>Ascomycota</taxon>
        <taxon>Pezizomycotina</taxon>
        <taxon>Dothideomycetes</taxon>
        <taxon>Pleosporomycetidae</taxon>
        <taxon>Pleosporales</taxon>
        <taxon>Amniculicolaceae</taxon>
        <taxon>Amniculicola</taxon>
    </lineage>
</organism>
<dbReference type="EMBL" id="ML977677">
    <property type="protein sequence ID" value="KAF1993966.1"/>
    <property type="molecule type" value="Genomic_DNA"/>
</dbReference>
<protein>
    <recommendedName>
        <fullName evidence="10">LPXTG-domain-containing protein</fullName>
    </recommendedName>
</protein>
<dbReference type="GO" id="GO:0071944">
    <property type="term" value="C:cell periphery"/>
    <property type="evidence" value="ECO:0007669"/>
    <property type="project" value="UniProtKB-ARBA"/>
</dbReference>
<evidence type="ECO:0000313" key="8">
    <source>
        <dbReference type="EMBL" id="KAF1993966.1"/>
    </source>
</evidence>
<dbReference type="OrthoDB" id="5426678at2759"/>
<feature type="region of interest" description="Disordered" evidence="5">
    <location>
        <begin position="226"/>
        <end position="256"/>
    </location>
</feature>
<keyword evidence="7" id="KW-0732">Signal</keyword>
<reference evidence="8" key="1">
    <citation type="journal article" date="2020" name="Stud. Mycol.">
        <title>101 Dothideomycetes genomes: a test case for predicting lifestyles and emergence of pathogens.</title>
        <authorList>
            <person name="Haridas S."/>
            <person name="Albert R."/>
            <person name="Binder M."/>
            <person name="Bloem J."/>
            <person name="Labutti K."/>
            <person name="Salamov A."/>
            <person name="Andreopoulos B."/>
            <person name="Baker S."/>
            <person name="Barry K."/>
            <person name="Bills G."/>
            <person name="Bluhm B."/>
            <person name="Cannon C."/>
            <person name="Castanera R."/>
            <person name="Culley D."/>
            <person name="Daum C."/>
            <person name="Ezra D."/>
            <person name="Gonzalez J."/>
            <person name="Henrissat B."/>
            <person name="Kuo A."/>
            <person name="Liang C."/>
            <person name="Lipzen A."/>
            <person name="Lutzoni F."/>
            <person name="Magnuson J."/>
            <person name="Mondo S."/>
            <person name="Nolan M."/>
            <person name="Ohm R."/>
            <person name="Pangilinan J."/>
            <person name="Park H.-J."/>
            <person name="Ramirez L."/>
            <person name="Alfaro M."/>
            <person name="Sun H."/>
            <person name="Tritt A."/>
            <person name="Yoshinaga Y."/>
            <person name="Zwiers L.-H."/>
            <person name="Turgeon B."/>
            <person name="Goodwin S."/>
            <person name="Spatafora J."/>
            <person name="Crous P."/>
            <person name="Grigoriev I."/>
        </authorList>
    </citation>
    <scope>NUCLEOTIDE SEQUENCE</scope>
    <source>
        <strain evidence="8">CBS 123094</strain>
    </source>
</reference>
<evidence type="ECO:0008006" key="10">
    <source>
        <dbReference type="Google" id="ProtNLM"/>
    </source>
</evidence>
<keyword evidence="3 6" id="KW-1133">Transmembrane helix</keyword>
<feature type="region of interest" description="Disordered" evidence="5">
    <location>
        <begin position="297"/>
        <end position="320"/>
    </location>
</feature>
<evidence type="ECO:0000256" key="2">
    <source>
        <dbReference type="ARBA" id="ARBA00022692"/>
    </source>
</evidence>
<evidence type="ECO:0000256" key="1">
    <source>
        <dbReference type="ARBA" id="ARBA00004167"/>
    </source>
</evidence>
<comment type="subcellular location">
    <subcellularLocation>
        <location evidence="1">Membrane</location>
        <topology evidence="1">Single-pass membrane protein</topology>
    </subcellularLocation>
</comment>
<keyword evidence="4 6" id="KW-0472">Membrane</keyword>
<dbReference type="AlphaFoldDB" id="A0A6A5W8K1"/>
<evidence type="ECO:0000256" key="6">
    <source>
        <dbReference type="SAM" id="Phobius"/>
    </source>
</evidence>
<dbReference type="PANTHER" id="PTHR15549:SF26">
    <property type="entry name" value="AXIAL BUDDING PATTERN PROTEIN 2-RELATED"/>
    <property type="match status" value="1"/>
</dbReference>
<name>A0A6A5W8K1_9PLEO</name>
<evidence type="ECO:0000256" key="3">
    <source>
        <dbReference type="ARBA" id="ARBA00022989"/>
    </source>
</evidence>
<proteinExistence type="predicted"/>
<feature type="region of interest" description="Disordered" evidence="5">
    <location>
        <begin position="336"/>
        <end position="371"/>
    </location>
</feature>
<dbReference type="Proteomes" id="UP000799779">
    <property type="component" value="Unassembled WGS sequence"/>
</dbReference>
<feature type="chain" id="PRO_5025581735" description="LPXTG-domain-containing protein" evidence="7">
    <location>
        <begin position="23"/>
        <end position="371"/>
    </location>
</feature>
<evidence type="ECO:0000256" key="5">
    <source>
        <dbReference type="SAM" id="MobiDB-lite"/>
    </source>
</evidence>
<dbReference type="PANTHER" id="PTHR15549">
    <property type="entry name" value="PAIRED IMMUNOGLOBULIN-LIKE TYPE 2 RECEPTOR"/>
    <property type="match status" value="1"/>
</dbReference>